<dbReference type="Proteomes" id="UP000054342">
    <property type="component" value="Unassembled WGS sequence"/>
</dbReference>
<sequence>MTPQSRPPTVYLIRHGEKPPKLPNGDDQDGLSTLGVDRSQALVKVFGRKSKYDIGYIIAQHPKDDGGQDRPYLTMRPLAKSLKPDDVDFNHKIHRDDASGVAQAVQEYSGPGNVLICWEHHRLGAIAKAIGVKVAPEYPENRFDVIWTIEAPYDKISTITSEHCPGLDDEFANEP</sequence>
<dbReference type="GeneID" id="25329250"/>
<proteinExistence type="predicted"/>
<feature type="region of interest" description="Disordered" evidence="1">
    <location>
        <begin position="1"/>
        <end position="33"/>
    </location>
</feature>
<name>A0A0D2F5A2_9EURO</name>
<evidence type="ECO:0000256" key="1">
    <source>
        <dbReference type="SAM" id="MobiDB-lite"/>
    </source>
</evidence>
<dbReference type="EMBL" id="KN847320">
    <property type="protein sequence ID" value="KIW55024.1"/>
    <property type="molecule type" value="Genomic_DNA"/>
</dbReference>
<dbReference type="STRING" id="348802.A0A0D2F5A2"/>
<evidence type="ECO:0008006" key="4">
    <source>
        <dbReference type="Google" id="ProtNLM"/>
    </source>
</evidence>
<gene>
    <name evidence="2" type="ORF">PV05_07342</name>
</gene>
<reference evidence="2 3" key="1">
    <citation type="submission" date="2015-01" db="EMBL/GenBank/DDBJ databases">
        <title>The Genome Sequence of Exophiala xenobiotica CBS118157.</title>
        <authorList>
            <consortium name="The Broad Institute Genomics Platform"/>
            <person name="Cuomo C."/>
            <person name="de Hoog S."/>
            <person name="Gorbushina A."/>
            <person name="Stielow B."/>
            <person name="Teixiera M."/>
            <person name="Abouelleil A."/>
            <person name="Chapman S.B."/>
            <person name="Priest M."/>
            <person name="Young S.K."/>
            <person name="Wortman J."/>
            <person name="Nusbaum C."/>
            <person name="Birren B."/>
        </authorList>
    </citation>
    <scope>NUCLEOTIDE SEQUENCE [LARGE SCALE GENOMIC DNA]</scope>
    <source>
        <strain evidence="2 3">CBS 118157</strain>
    </source>
</reference>
<dbReference type="OrthoDB" id="425925at2759"/>
<protein>
    <recommendedName>
        <fullName evidence="4">Phosphoglycerate mutase family protein</fullName>
    </recommendedName>
</protein>
<dbReference type="HOGENOM" id="CLU_085795_3_1_1"/>
<dbReference type="AlphaFoldDB" id="A0A0D2F5A2"/>
<dbReference type="RefSeq" id="XP_013315609.1">
    <property type="nucleotide sequence ID" value="XM_013460155.1"/>
</dbReference>
<organism evidence="2 3">
    <name type="scientific">Exophiala xenobiotica</name>
    <dbReference type="NCBI Taxonomy" id="348802"/>
    <lineage>
        <taxon>Eukaryota</taxon>
        <taxon>Fungi</taxon>
        <taxon>Dikarya</taxon>
        <taxon>Ascomycota</taxon>
        <taxon>Pezizomycotina</taxon>
        <taxon>Eurotiomycetes</taxon>
        <taxon>Chaetothyriomycetidae</taxon>
        <taxon>Chaetothyriales</taxon>
        <taxon>Herpotrichiellaceae</taxon>
        <taxon>Exophiala</taxon>
    </lineage>
</organism>
<accession>A0A0D2F5A2</accession>
<evidence type="ECO:0000313" key="2">
    <source>
        <dbReference type="EMBL" id="KIW55024.1"/>
    </source>
</evidence>
<evidence type="ECO:0000313" key="3">
    <source>
        <dbReference type="Proteomes" id="UP000054342"/>
    </source>
</evidence>
<keyword evidence="3" id="KW-1185">Reference proteome</keyword>
<dbReference type="CDD" id="cd07040">
    <property type="entry name" value="HP"/>
    <property type="match status" value="1"/>
</dbReference>
<dbReference type="RefSeq" id="XP_013315608.1">
    <property type="nucleotide sequence ID" value="XM_013460154.1"/>
</dbReference>
<dbReference type="EMBL" id="KN847320">
    <property type="protein sequence ID" value="KIW55025.1"/>
    <property type="molecule type" value="Genomic_DNA"/>
</dbReference>